<keyword evidence="3" id="KW-1185">Reference proteome</keyword>
<protein>
    <submittedName>
        <fullName evidence="2">Uncharacterized protein</fullName>
    </submittedName>
</protein>
<organism evidence="2 3">
    <name type="scientific">Desulfomonile tiedjei (strain ATCC 49306 / DSM 6799 / DCB-1)</name>
    <dbReference type="NCBI Taxonomy" id="706587"/>
    <lineage>
        <taxon>Bacteria</taxon>
        <taxon>Pseudomonadati</taxon>
        <taxon>Thermodesulfobacteriota</taxon>
        <taxon>Desulfomonilia</taxon>
        <taxon>Desulfomonilales</taxon>
        <taxon>Desulfomonilaceae</taxon>
        <taxon>Desulfomonile</taxon>
    </lineage>
</organism>
<dbReference type="AlphaFoldDB" id="I4C2X6"/>
<accession>I4C2X6</accession>
<keyword evidence="1" id="KW-0732">Signal</keyword>
<dbReference type="HOGENOM" id="CLU_067051_0_0_7"/>
<dbReference type="KEGG" id="dti:Desti_1204"/>
<dbReference type="Proteomes" id="UP000006055">
    <property type="component" value="Chromosome"/>
</dbReference>
<gene>
    <name evidence="2" type="ordered locus">Desti_1204</name>
</gene>
<name>I4C2X6_DESTA</name>
<reference evidence="3" key="1">
    <citation type="submission" date="2012-06" db="EMBL/GenBank/DDBJ databases">
        <title>Complete sequence of chromosome of Desulfomonile tiedjei DSM 6799.</title>
        <authorList>
            <person name="Lucas S."/>
            <person name="Copeland A."/>
            <person name="Lapidus A."/>
            <person name="Glavina del Rio T."/>
            <person name="Dalin E."/>
            <person name="Tice H."/>
            <person name="Bruce D."/>
            <person name="Goodwin L."/>
            <person name="Pitluck S."/>
            <person name="Peters L."/>
            <person name="Ovchinnikova G."/>
            <person name="Zeytun A."/>
            <person name="Lu M."/>
            <person name="Kyrpides N."/>
            <person name="Mavromatis K."/>
            <person name="Ivanova N."/>
            <person name="Brettin T."/>
            <person name="Detter J.C."/>
            <person name="Han C."/>
            <person name="Larimer F."/>
            <person name="Land M."/>
            <person name="Hauser L."/>
            <person name="Markowitz V."/>
            <person name="Cheng J.-F."/>
            <person name="Hugenholtz P."/>
            <person name="Woyke T."/>
            <person name="Wu D."/>
            <person name="Spring S."/>
            <person name="Schroeder M."/>
            <person name="Brambilla E."/>
            <person name="Klenk H.-P."/>
            <person name="Eisen J.A."/>
        </authorList>
    </citation>
    <scope>NUCLEOTIDE SEQUENCE [LARGE SCALE GENOMIC DNA]</scope>
    <source>
        <strain evidence="3">ATCC 49306 / DSM 6799 / DCB-1</strain>
    </source>
</reference>
<dbReference type="RefSeq" id="WP_014809069.1">
    <property type="nucleotide sequence ID" value="NC_018025.1"/>
</dbReference>
<feature type="chain" id="PRO_5003686915" evidence="1">
    <location>
        <begin position="27"/>
        <end position="329"/>
    </location>
</feature>
<evidence type="ECO:0000256" key="1">
    <source>
        <dbReference type="SAM" id="SignalP"/>
    </source>
</evidence>
<dbReference type="EMBL" id="CP003360">
    <property type="protein sequence ID" value="AFM23917.1"/>
    <property type="molecule type" value="Genomic_DNA"/>
</dbReference>
<sequence>MNSRKPRTLLVCLVFLVSVFAVDAQAWNFKVAAAPDRQEDLFSPSTAQNKPIEKIKTKQIVKCKPAFPIPTLGQAYMPSCFLPQQKQRGWKFEAEALFARVKGHVKYSTGSASYYLWQDEIDLNSDLGLPDHAVLGTFSATYKFRPQWSLRYSIMPFALDGSGTIGRNFTFGNSSFTSGQPSRVKWERLYQRIGLVYDPVQTPQARIGIFADYVRIDDKLSAYQSGCCADVMNSDLNMGMAGVEYERCLKTTANCNTLSFECRAGVAFLDEAYGTDISSALKYSIPMNNGRWGFVKGGYRYMTYKKKYSDVRSFDTAMDGGFVQMGFLF</sequence>
<evidence type="ECO:0000313" key="3">
    <source>
        <dbReference type="Proteomes" id="UP000006055"/>
    </source>
</evidence>
<proteinExistence type="predicted"/>
<feature type="signal peptide" evidence="1">
    <location>
        <begin position="1"/>
        <end position="26"/>
    </location>
</feature>
<evidence type="ECO:0000313" key="2">
    <source>
        <dbReference type="EMBL" id="AFM23917.1"/>
    </source>
</evidence>